<dbReference type="KEGG" id="dpl:KGM_211742"/>
<comment type="caution">
    <text evidence="2">The sequence shown here is derived from an EMBL/GenBank/DDBJ whole genome shotgun (WGS) entry which is preliminary data.</text>
</comment>
<evidence type="ECO:0000313" key="3">
    <source>
        <dbReference type="Proteomes" id="UP000007151"/>
    </source>
</evidence>
<dbReference type="FunCoup" id="A0A212FAN1">
    <property type="interactions" value="406"/>
</dbReference>
<dbReference type="EMBL" id="AGBW02009448">
    <property type="protein sequence ID" value="OWR50787.1"/>
    <property type="molecule type" value="Genomic_DNA"/>
</dbReference>
<dbReference type="STRING" id="278856.A0A212FAN1"/>
<dbReference type="eggNOG" id="ENOG502QVNV">
    <property type="taxonomic scope" value="Eukaryota"/>
</dbReference>
<dbReference type="InParanoid" id="A0A212FAN1"/>
<proteinExistence type="predicted"/>
<dbReference type="PANTHER" id="PTHR23161:SF2">
    <property type="entry name" value="PROTEIN CIP2A"/>
    <property type="match status" value="1"/>
</dbReference>
<gene>
    <name evidence="2" type="ORF">KGM_211742</name>
</gene>
<evidence type="ECO:0000256" key="1">
    <source>
        <dbReference type="SAM" id="Coils"/>
    </source>
</evidence>
<dbReference type="PANTHER" id="PTHR23161">
    <property type="entry name" value="PROTEIN CIP2A"/>
    <property type="match status" value="1"/>
</dbReference>
<organism evidence="2 3">
    <name type="scientific">Danaus plexippus plexippus</name>
    <dbReference type="NCBI Taxonomy" id="278856"/>
    <lineage>
        <taxon>Eukaryota</taxon>
        <taxon>Metazoa</taxon>
        <taxon>Ecdysozoa</taxon>
        <taxon>Arthropoda</taxon>
        <taxon>Hexapoda</taxon>
        <taxon>Insecta</taxon>
        <taxon>Pterygota</taxon>
        <taxon>Neoptera</taxon>
        <taxon>Endopterygota</taxon>
        <taxon>Lepidoptera</taxon>
        <taxon>Glossata</taxon>
        <taxon>Ditrysia</taxon>
        <taxon>Papilionoidea</taxon>
        <taxon>Nymphalidae</taxon>
        <taxon>Danainae</taxon>
        <taxon>Danaini</taxon>
        <taxon>Danaina</taxon>
        <taxon>Danaus</taxon>
        <taxon>Danaus</taxon>
    </lineage>
</organism>
<evidence type="ECO:0008006" key="4">
    <source>
        <dbReference type="Google" id="ProtNLM"/>
    </source>
</evidence>
<dbReference type="InterPro" id="IPR016024">
    <property type="entry name" value="ARM-type_fold"/>
</dbReference>
<evidence type="ECO:0000313" key="2">
    <source>
        <dbReference type="EMBL" id="OWR50787.1"/>
    </source>
</evidence>
<name>A0A212FAN1_DANPL</name>
<dbReference type="AlphaFoldDB" id="A0A212FAN1"/>
<keyword evidence="1" id="KW-0175">Coiled coil</keyword>
<dbReference type="Proteomes" id="UP000007151">
    <property type="component" value="Unassembled WGS sequence"/>
</dbReference>
<keyword evidence="3" id="KW-1185">Reference proteome</keyword>
<sequence length="913" mass="102827">MMEVDGVESWNNPMEGAKFANLKAFVNAAREFEATHSESAINMMTRYLGLIASSCDLTIFSPGRSEVCAFFSSLWRVMCDARGPHWAGVAVLARAAIESSTRHALTHTYKFMPILSRLLSDNISNDKKIKLLSVMQDISYGIKISWQESYLTGLMKQLTDWITQPMTEPQQRAIGHKSLTVLVNVCYGNLPAIYALMRTVDTKEFVLHLISLKDGAYGGVEVCRLLLCLSSATRGAASTRQPDVHSYLCCTMRTFSKAIVEKDSTQLLHAYTFINDLCSDSGLRNYVLTYTKFNNSLLDSLNNIEGLCKTSPDDMGESENCTNCLCNVLKFLTVLVNLDIYSLRSFHSQLVCLCMKSSRICLPESLELFAAIVSVYKDEGALPRELITVINDGLPALLVPPALEPGKAGLQWLQVVGVLCEMSETQERVLQEVTPDAFEDTLYSVLQYTSQNGPVGNETAQQCVVVACRGGLCLAPLHTHWEAAFNRMLAHHQVRKLLSAGLTSGSGPRRRQILQLIKHHYFPSEHMNQIFGDNLQNVSDISVESVSPREELDSVWSDRLTPAQERAIDELINIMRESLVSGKVRKLLSAGLTSGSGPRRRQILQLIKHHYFPSEHMNQIFGDNLQNVSDISVESVSPREELDSVWSDRLTPAQERAIDELINIMRESLVSGKINDIATSSVMELYGYKMTCLEQRLHSHSLALQGATEHMASLQHALALLQATNTSQQDVLYTTQMQNEKHKKVIEDLHKQLEDAETTVRGYRAKLAAERLDKENQKEHLQKELRAQIVTIENEMKVRERELEERLKQQEADNRTLQKKLEQQSNKNNELAGVLIKFEERVKQRDKKLEEAAAADTALRKEIEQKENTIKQLEKTVVERENRLFQVTSQLEEMKRVQEMVAKLMSKSASTAS</sequence>
<feature type="coiled-coil region" evidence="1">
    <location>
        <begin position="739"/>
        <end position="883"/>
    </location>
</feature>
<protein>
    <recommendedName>
        <fullName evidence="4">Protein CIP2A</fullName>
    </recommendedName>
</protein>
<dbReference type="SUPFAM" id="SSF48371">
    <property type="entry name" value="ARM repeat"/>
    <property type="match status" value="1"/>
</dbReference>
<dbReference type="InterPro" id="IPR042510">
    <property type="entry name" value="CIP2A"/>
</dbReference>
<accession>A0A212FAN1</accession>
<reference evidence="2 3" key="1">
    <citation type="journal article" date="2011" name="Cell">
        <title>The monarch butterfly genome yields insights into long-distance migration.</title>
        <authorList>
            <person name="Zhan S."/>
            <person name="Merlin C."/>
            <person name="Boore J.L."/>
            <person name="Reppert S.M."/>
        </authorList>
    </citation>
    <scope>NUCLEOTIDE SEQUENCE [LARGE SCALE GENOMIC DNA]</scope>
    <source>
        <strain evidence="2">F-2</strain>
    </source>
</reference>